<dbReference type="Proteomes" id="UP001177021">
    <property type="component" value="Unassembled WGS sequence"/>
</dbReference>
<evidence type="ECO:0000313" key="2">
    <source>
        <dbReference type="Proteomes" id="UP001177021"/>
    </source>
</evidence>
<keyword evidence="2" id="KW-1185">Reference proteome</keyword>
<proteinExistence type="predicted"/>
<comment type="caution">
    <text evidence="1">The sequence shown here is derived from an EMBL/GenBank/DDBJ whole genome shotgun (WGS) entry which is preliminary data.</text>
</comment>
<protein>
    <submittedName>
        <fullName evidence="1">Uncharacterized protein</fullName>
    </submittedName>
</protein>
<name>A0ACB0KKM9_TRIPR</name>
<organism evidence="1 2">
    <name type="scientific">Trifolium pratense</name>
    <name type="common">Red clover</name>
    <dbReference type="NCBI Taxonomy" id="57577"/>
    <lineage>
        <taxon>Eukaryota</taxon>
        <taxon>Viridiplantae</taxon>
        <taxon>Streptophyta</taxon>
        <taxon>Embryophyta</taxon>
        <taxon>Tracheophyta</taxon>
        <taxon>Spermatophyta</taxon>
        <taxon>Magnoliopsida</taxon>
        <taxon>eudicotyledons</taxon>
        <taxon>Gunneridae</taxon>
        <taxon>Pentapetalae</taxon>
        <taxon>rosids</taxon>
        <taxon>fabids</taxon>
        <taxon>Fabales</taxon>
        <taxon>Fabaceae</taxon>
        <taxon>Papilionoideae</taxon>
        <taxon>50 kb inversion clade</taxon>
        <taxon>NPAAA clade</taxon>
        <taxon>Hologalegina</taxon>
        <taxon>IRL clade</taxon>
        <taxon>Trifolieae</taxon>
        <taxon>Trifolium</taxon>
    </lineage>
</organism>
<dbReference type="EMBL" id="CASHSV030000206">
    <property type="protein sequence ID" value="CAJ2655952.1"/>
    <property type="molecule type" value="Genomic_DNA"/>
</dbReference>
<evidence type="ECO:0000313" key="1">
    <source>
        <dbReference type="EMBL" id="CAJ2655952.1"/>
    </source>
</evidence>
<accession>A0ACB0KKM9</accession>
<gene>
    <name evidence="1" type="ORF">MILVUS5_LOCUS22800</name>
</gene>
<sequence>MKLGLIISSFFYFVMIIMLMQNEDGSCNGCLESERIGLLEIKHYFLSHINLYNELGSWVDDRVSNCCTWDRVTCSNTSSGHITQLSLDELLSDPMIMMNVSLFRPFEELRLLDLSANEIKGWMGKEGFPRLQKLETLDLSYNRLNNTNILLSLNGLTALKTLNLSANSLDSFSAQGMFSFI</sequence>
<reference evidence="1" key="1">
    <citation type="submission" date="2023-10" db="EMBL/GenBank/DDBJ databases">
        <authorList>
            <person name="Rodriguez Cubillos JULIANA M."/>
            <person name="De Vega J."/>
        </authorList>
    </citation>
    <scope>NUCLEOTIDE SEQUENCE</scope>
</reference>